<keyword evidence="2" id="KW-0863">Zinc-finger</keyword>
<keyword evidence="11" id="KW-1185">Reference proteome</keyword>
<keyword evidence="4" id="KW-0805">Transcription regulation</keyword>
<dbReference type="GO" id="GO:0008270">
    <property type="term" value="F:zinc ion binding"/>
    <property type="evidence" value="ECO:0007669"/>
    <property type="project" value="UniProtKB-KW"/>
</dbReference>
<evidence type="ECO:0000256" key="9">
    <source>
        <dbReference type="SAM" id="MobiDB-lite"/>
    </source>
</evidence>
<dbReference type="Proteomes" id="UP000492821">
    <property type="component" value="Unassembled WGS sequence"/>
</dbReference>
<keyword evidence="7" id="KW-0675">Receptor</keyword>
<feature type="compositionally biased region" description="Polar residues" evidence="9">
    <location>
        <begin position="184"/>
        <end position="216"/>
    </location>
</feature>
<dbReference type="InterPro" id="IPR013088">
    <property type="entry name" value="Znf_NHR/GATA"/>
</dbReference>
<dbReference type="Pfam" id="PF00105">
    <property type="entry name" value="zf-C4"/>
    <property type="match status" value="1"/>
</dbReference>
<keyword evidence="8" id="KW-0539">Nucleus</keyword>
<protein>
    <submittedName>
        <fullName evidence="12">Nuclear receptor domain-containing protein</fullName>
    </submittedName>
</protein>
<dbReference type="AlphaFoldDB" id="A0A7E4V850"/>
<evidence type="ECO:0000313" key="12">
    <source>
        <dbReference type="WBParaSite" id="Pan_g17643.t1"/>
    </source>
</evidence>
<evidence type="ECO:0000256" key="8">
    <source>
        <dbReference type="ARBA" id="ARBA00023242"/>
    </source>
</evidence>
<keyword evidence="5" id="KW-0238">DNA-binding</keyword>
<evidence type="ECO:0000256" key="3">
    <source>
        <dbReference type="ARBA" id="ARBA00022833"/>
    </source>
</evidence>
<feature type="region of interest" description="Disordered" evidence="9">
    <location>
        <begin position="114"/>
        <end position="216"/>
    </location>
</feature>
<evidence type="ECO:0000256" key="6">
    <source>
        <dbReference type="ARBA" id="ARBA00023163"/>
    </source>
</evidence>
<keyword evidence="1" id="KW-0479">Metal-binding</keyword>
<dbReference type="InterPro" id="IPR050200">
    <property type="entry name" value="Nuclear_hormone_rcpt_NR3"/>
</dbReference>
<proteinExistence type="predicted"/>
<dbReference type="GO" id="GO:0003700">
    <property type="term" value="F:DNA-binding transcription factor activity"/>
    <property type="evidence" value="ECO:0007669"/>
    <property type="project" value="InterPro"/>
</dbReference>
<evidence type="ECO:0000256" key="4">
    <source>
        <dbReference type="ARBA" id="ARBA00023015"/>
    </source>
</evidence>
<dbReference type="PANTHER" id="PTHR48092">
    <property type="entry name" value="KNIRPS-RELATED PROTEIN-RELATED"/>
    <property type="match status" value="1"/>
</dbReference>
<name>A0A7E4V850_PANRE</name>
<evidence type="ECO:0000256" key="5">
    <source>
        <dbReference type="ARBA" id="ARBA00023125"/>
    </source>
</evidence>
<feature type="domain" description="Nuclear receptor" evidence="10">
    <location>
        <begin position="309"/>
        <end position="335"/>
    </location>
</feature>
<accession>A0A7E4V850</accession>
<feature type="compositionally biased region" description="Low complexity" evidence="9">
    <location>
        <begin position="11"/>
        <end position="23"/>
    </location>
</feature>
<evidence type="ECO:0000259" key="10">
    <source>
        <dbReference type="Pfam" id="PF00105"/>
    </source>
</evidence>
<reference evidence="12" key="2">
    <citation type="submission" date="2020-10" db="UniProtKB">
        <authorList>
            <consortium name="WormBaseParasite"/>
        </authorList>
    </citation>
    <scope>IDENTIFICATION</scope>
</reference>
<dbReference type="Gene3D" id="3.30.50.10">
    <property type="entry name" value="Erythroid Transcription Factor GATA-1, subunit A"/>
    <property type="match status" value="1"/>
</dbReference>
<feature type="compositionally biased region" description="Polar residues" evidence="9">
    <location>
        <begin position="151"/>
        <end position="177"/>
    </location>
</feature>
<reference evidence="11" key="1">
    <citation type="journal article" date="2013" name="Genetics">
        <title>The draft genome and transcriptome of Panagrellus redivivus are shaped by the harsh demands of a free-living lifestyle.</title>
        <authorList>
            <person name="Srinivasan J."/>
            <person name="Dillman A.R."/>
            <person name="Macchietto M.G."/>
            <person name="Heikkinen L."/>
            <person name="Lakso M."/>
            <person name="Fracchia K.M."/>
            <person name="Antoshechkin I."/>
            <person name="Mortazavi A."/>
            <person name="Wong G."/>
            <person name="Sternberg P.W."/>
        </authorList>
    </citation>
    <scope>NUCLEOTIDE SEQUENCE [LARGE SCALE GENOMIC DNA]</scope>
    <source>
        <strain evidence="11">MT8872</strain>
    </source>
</reference>
<keyword evidence="3" id="KW-0862">Zinc</keyword>
<feature type="compositionally biased region" description="Polar residues" evidence="9">
    <location>
        <begin position="1"/>
        <end position="10"/>
    </location>
</feature>
<dbReference type="SUPFAM" id="SSF57716">
    <property type="entry name" value="Glucocorticoid receptor-like (DNA-binding domain)"/>
    <property type="match status" value="1"/>
</dbReference>
<feature type="compositionally biased region" description="Low complexity" evidence="9">
    <location>
        <begin position="130"/>
        <end position="146"/>
    </location>
</feature>
<dbReference type="InterPro" id="IPR001628">
    <property type="entry name" value="Znf_hrmn_rcpt"/>
</dbReference>
<feature type="region of interest" description="Disordered" evidence="9">
    <location>
        <begin position="1"/>
        <end position="23"/>
    </location>
</feature>
<keyword evidence="6" id="KW-0804">Transcription</keyword>
<dbReference type="PRINTS" id="PR00047">
    <property type="entry name" value="STROIDFINGER"/>
</dbReference>
<evidence type="ECO:0000256" key="2">
    <source>
        <dbReference type="ARBA" id="ARBA00022771"/>
    </source>
</evidence>
<sequence length="377" mass="40515">MNPNMPCTSFNNAPMMPQNNNATAPNNFSMSPYLQAMAAYQQPQMNLQMVQMMLGMMGNLAAQSAPYMFGGMPQNQTMNGFPSMPQSIRSSNQTPQGPNLSLPVNQMNPQMAGFPQAAQTSQASIMPAQGPNMPSMMGGMSPSLPMIQMPPTLNAQPSVPDSMTASATQQQKLQNLNLDHDSGNETSSISPQSASTVETPSNSGLPSRSGSFSTANNAKSVVRRLVESAPIDPSTPKRRKTDGQINQVQQFAQMGQFPQAPFFAPQMMMHPAYMGQNFNMMNPMGMSPMAMNPMAMHLDFDNCFSKQEACVVCGDKSSGYHYHALSCEGCKDLLRNGPADGGHRFDQGVDAGDLAAVWARFTGTTAPSKQIDNGNGI</sequence>
<evidence type="ECO:0000256" key="1">
    <source>
        <dbReference type="ARBA" id="ARBA00022723"/>
    </source>
</evidence>
<dbReference type="WBParaSite" id="Pan_g17643.t1">
    <property type="protein sequence ID" value="Pan_g17643.t1"/>
    <property type="gene ID" value="Pan_g17643"/>
</dbReference>
<dbReference type="GO" id="GO:0043565">
    <property type="term" value="F:sequence-specific DNA binding"/>
    <property type="evidence" value="ECO:0007669"/>
    <property type="project" value="InterPro"/>
</dbReference>
<evidence type="ECO:0000313" key="11">
    <source>
        <dbReference type="Proteomes" id="UP000492821"/>
    </source>
</evidence>
<organism evidence="11 12">
    <name type="scientific">Panagrellus redivivus</name>
    <name type="common">Microworm</name>
    <dbReference type="NCBI Taxonomy" id="6233"/>
    <lineage>
        <taxon>Eukaryota</taxon>
        <taxon>Metazoa</taxon>
        <taxon>Ecdysozoa</taxon>
        <taxon>Nematoda</taxon>
        <taxon>Chromadorea</taxon>
        <taxon>Rhabditida</taxon>
        <taxon>Tylenchina</taxon>
        <taxon>Panagrolaimomorpha</taxon>
        <taxon>Panagrolaimoidea</taxon>
        <taxon>Panagrolaimidae</taxon>
        <taxon>Panagrellus</taxon>
    </lineage>
</organism>
<evidence type="ECO:0000256" key="7">
    <source>
        <dbReference type="ARBA" id="ARBA00023170"/>
    </source>
</evidence>